<dbReference type="Pfam" id="PF14032">
    <property type="entry name" value="PknH_C"/>
    <property type="match status" value="1"/>
</dbReference>
<feature type="domain" description="PknH-like extracellular" evidence="3">
    <location>
        <begin position="88"/>
        <end position="276"/>
    </location>
</feature>
<dbReference type="AlphaFoldDB" id="A0AAJ3TTV6"/>
<evidence type="ECO:0000313" key="4">
    <source>
        <dbReference type="EMBL" id="ORW69041.1"/>
    </source>
</evidence>
<accession>A0AAJ3TTV6</accession>
<evidence type="ECO:0000313" key="5">
    <source>
        <dbReference type="Proteomes" id="UP000193387"/>
    </source>
</evidence>
<reference evidence="4 5" key="1">
    <citation type="submission" date="2016-01" db="EMBL/GenBank/DDBJ databases">
        <title>The new phylogeny of the genus Mycobacterium.</title>
        <authorList>
            <person name="Tarcisio F."/>
            <person name="Conor M."/>
            <person name="Antonella G."/>
            <person name="Elisabetta G."/>
            <person name="Giulia F.S."/>
            <person name="Sara T."/>
            <person name="Anna F."/>
            <person name="Clotilde B."/>
            <person name="Roberto B."/>
            <person name="Veronica D.S."/>
            <person name="Fabio R."/>
            <person name="Monica P."/>
            <person name="Olivier J."/>
            <person name="Enrico T."/>
            <person name="Nicola S."/>
        </authorList>
    </citation>
    <scope>NUCLEOTIDE SEQUENCE [LARGE SCALE GENOMIC DNA]</scope>
    <source>
        <strain evidence="4 5">DSM 44616</strain>
    </source>
</reference>
<feature type="transmembrane region" description="Helical" evidence="2">
    <location>
        <begin position="28"/>
        <end position="50"/>
    </location>
</feature>
<feature type="region of interest" description="Disordered" evidence="1">
    <location>
        <begin position="57"/>
        <end position="82"/>
    </location>
</feature>
<comment type="caution">
    <text evidence="4">The sequence shown here is derived from an EMBL/GenBank/DDBJ whole genome shotgun (WGS) entry which is preliminary data.</text>
</comment>
<gene>
    <name evidence="4" type="ORF">AWC23_20010</name>
</gene>
<protein>
    <recommendedName>
        <fullName evidence="3">PknH-like extracellular domain-containing protein</fullName>
    </recommendedName>
</protein>
<proteinExistence type="predicted"/>
<evidence type="ECO:0000256" key="2">
    <source>
        <dbReference type="SAM" id="Phobius"/>
    </source>
</evidence>
<dbReference type="InterPro" id="IPR038232">
    <property type="entry name" value="PknH-like_Extracell_sf"/>
</dbReference>
<keyword evidence="2" id="KW-0812">Transmembrane</keyword>
<keyword evidence="5" id="KW-1185">Reference proteome</keyword>
<sequence>MLPPPGMPFPTPGYPAMAAPRGKSPSKWVLAGSVAAAAAVMAGAGLLIAVADKSSAPAGTTTVSESPTPVPAAPTMQTPTPTQAPVVPIDALPGLLLEPAVVNAIEGTTGMEIRPDPHAGSGSGFSDIKTDRPECQGIQHPAMVAALQGSGWISAQTQVLREPVEDWKHLVSNAVVNIPTAQLASDYAAGQAQAWARCAGKPLTSNAIGEAPVTWTVGPTSDRDGTVSVLLAQEGAAGWGCQRAMTVRNNVVIDTRSCGFNRTDQAVAIATKIADRVHVPS</sequence>
<keyword evidence="2" id="KW-1133">Transmembrane helix</keyword>
<evidence type="ECO:0000256" key="1">
    <source>
        <dbReference type="SAM" id="MobiDB-lite"/>
    </source>
</evidence>
<keyword evidence="2" id="KW-0472">Membrane</keyword>
<feature type="compositionally biased region" description="Low complexity" evidence="1">
    <location>
        <begin position="60"/>
        <end position="82"/>
    </location>
</feature>
<dbReference type="Proteomes" id="UP000193387">
    <property type="component" value="Unassembled WGS sequence"/>
</dbReference>
<dbReference type="Gene3D" id="3.40.1000.70">
    <property type="entry name" value="PknH-like extracellular domain"/>
    <property type="match status" value="1"/>
</dbReference>
<dbReference type="EMBL" id="LQPR01000049">
    <property type="protein sequence ID" value="ORW69041.1"/>
    <property type="molecule type" value="Genomic_DNA"/>
</dbReference>
<dbReference type="InterPro" id="IPR026954">
    <property type="entry name" value="PknH-like_Extracell"/>
</dbReference>
<organism evidence="4 5">
    <name type="scientific">Mycobacterium saskatchewanense</name>
    <dbReference type="NCBI Taxonomy" id="220927"/>
    <lineage>
        <taxon>Bacteria</taxon>
        <taxon>Bacillati</taxon>
        <taxon>Actinomycetota</taxon>
        <taxon>Actinomycetes</taxon>
        <taxon>Mycobacteriales</taxon>
        <taxon>Mycobacteriaceae</taxon>
        <taxon>Mycobacterium</taxon>
        <taxon>Mycobacterium simiae complex</taxon>
    </lineage>
</organism>
<evidence type="ECO:0000259" key="3">
    <source>
        <dbReference type="Pfam" id="PF14032"/>
    </source>
</evidence>
<name>A0AAJ3TTV6_9MYCO</name>